<dbReference type="Gene3D" id="1.10.10.10">
    <property type="entry name" value="Winged helix-like DNA-binding domain superfamily/Winged helix DNA-binding domain"/>
    <property type="match status" value="1"/>
</dbReference>
<dbReference type="GO" id="GO:0030154">
    <property type="term" value="P:cell differentiation"/>
    <property type="evidence" value="ECO:0007669"/>
    <property type="project" value="TreeGrafter"/>
</dbReference>
<organism evidence="6 7">
    <name type="scientific">Mesorhabditis spiculigera</name>
    <dbReference type="NCBI Taxonomy" id="96644"/>
    <lineage>
        <taxon>Eukaryota</taxon>
        <taxon>Metazoa</taxon>
        <taxon>Ecdysozoa</taxon>
        <taxon>Nematoda</taxon>
        <taxon>Chromadorea</taxon>
        <taxon>Rhabditida</taxon>
        <taxon>Rhabditina</taxon>
        <taxon>Rhabditomorpha</taxon>
        <taxon>Rhabditoidea</taxon>
        <taxon>Rhabditidae</taxon>
        <taxon>Mesorhabditinae</taxon>
        <taxon>Mesorhabditis</taxon>
    </lineage>
</organism>
<name>A0AA36GA83_9BILA</name>
<feature type="non-terminal residue" evidence="6">
    <location>
        <position position="384"/>
    </location>
</feature>
<dbReference type="PRINTS" id="PR00053">
    <property type="entry name" value="FORKHEAD"/>
</dbReference>
<evidence type="ECO:0000256" key="2">
    <source>
        <dbReference type="ARBA" id="ARBA00023242"/>
    </source>
</evidence>
<evidence type="ECO:0000313" key="7">
    <source>
        <dbReference type="Proteomes" id="UP001177023"/>
    </source>
</evidence>
<feature type="compositionally biased region" description="Low complexity" evidence="4">
    <location>
        <begin position="215"/>
        <end position="234"/>
    </location>
</feature>
<dbReference type="GO" id="GO:0009653">
    <property type="term" value="P:anatomical structure morphogenesis"/>
    <property type="evidence" value="ECO:0007669"/>
    <property type="project" value="TreeGrafter"/>
</dbReference>
<evidence type="ECO:0000256" key="1">
    <source>
        <dbReference type="ARBA" id="ARBA00023125"/>
    </source>
</evidence>
<gene>
    <name evidence="6" type="ORF">MSPICULIGERA_LOCUS21784</name>
</gene>
<accession>A0AA36GA83</accession>
<feature type="region of interest" description="Disordered" evidence="4">
    <location>
        <begin position="179"/>
        <end position="243"/>
    </location>
</feature>
<proteinExistence type="predicted"/>
<evidence type="ECO:0000259" key="5">
    <source>
        <dbReference type="PROSITE" id="PS50039"/>
    </source>
</evidence>
<dbReference type="InterPro" id="IPR036390">
    <property type="entry name" value="WH_DNA-bd_sf"/>
</dbReference>
<sequence>MDLMPGVLRNTQNLIELMESMGPAGHLLHQLQDEKAAQLDTMMQTDTIPLSPPANFENLHKLSTASAPASANPSQTNLTEQKNMALENLERPSLSYKDLIIEAIESSPEKRLKLNEIYQVIRVLHPYYRLRPDQWGWQNSIRHNLSLHDCFVKLPLKQTSASGVVGHFWTVVPELADKQTLRRRSRPTPKAPGSRSAGGRAHSAREAPTTEDLGSATSSDASPSPSSATSFSPPTDIPKPSPMYASDLLGTLFGELTKSLHTQVAFNNYATNFYQQGLLSQLAAMAQQQTPPPTPVTPLMPGLASPGALLSSLHINPLLALSSLATGGVLPPQPGSPMTHSTATLYNTSNLTPPIISPIARSPSSPSNTIPTQLSMVQDTNYVI</sequence>
<dbReference type="InterPro" id="IPR050211">
    <property type="entry name" value="FOX_domain-containing"/>
</dbReference>
<dbReference type="PANTHER" id="PTHR11829:SF411">
    <property type="entry name" value="FORKHEAD BOX PROTEIN L2"/>
    <property type="match status" value="1"/>
</dbReference>
<dbReference type="GO" id="GO:0000981">
    <property type="term" value="F:DNA-binding transcription factor activity, RNA polymerase II-specific"/>
    <property type="evidence" value="ECO:0007669"/>
    <property type="project" value="TreeGrafter"/>
</dbReference>
<keyword evidence="2 3" id="KW-0539">Nucleus</keyword>
<dbReference type="PANTHER" id="PTHR11829">
    <property type="entry name" value="FORKHEAD BOX PROTEIN"/>
    <property type="match status" value="1"/>
</dbReference>
<evidence type="ECO:0000256" key="4">
    <source>
        <dbReference type="SAM" id="MobiDB-lite"/>
    </source>
</evidence>
<reference evidence="6" key="1">
    <citation type="submission" date="2023-06" db="EMBL/GenBank/DDBJ databases">
        <authorList>
            <person name="Delattre M."/>
        </authorList>
    </citation>
    <scope>NUCLEOTIDE SEQUENCE</scope>
    <source>
        <strain evidence="6">AF72</strain>
    </source>
</reference>
<dbReference type="Pfam" id="PF00250">
    <property type="entry name" value="Forkhead"/>
    <property type="match status" value="1"/>
</dbReference>
<keyword evidence="7" id="KW-1185">Reference proteome</keyword>
<evidence type="ECO:0000256" key="3">
    <source>
        <dbReference type="PROSITE-ProRule" id="PRU00089"/>
    </source>
</evidence>
<dbReference type="GO" id="GO:0005634">
    <property type="term" value="C:nucleus"/>
    <property type="evidence" value="ECO:0007669"/>
    <property type="project" value="UniProtKB-SubCell"/>
</dbReference>
<dbReference type="SUPFAM" id="SSF46785">
    <property type="entry name" value="Winged helix' DNA-binding domain"/>
    <property type="match status" value="1"/>
</dbReference>
<protein>
    <recommendedName>
        <fullName evidence="5">Fork-head domain-containing protein</fullName>
    </recommendedName>
</protein>
<dbReference type="EMBL" id="CATQJA010002665">
    <property type="protein sequence ID" value="CAJ0583714.1"/>
    <property type="molecule type" value="Genomic_DNA"/>
</dbReference>
<dbReference type="PROSITE" id="PS50039">
    <property type="entry name" value="FORK_HEAD_3"/>
    <property type="match status" value="1"/>
</dbReference>
<dbReference type="GO" id="GO:0000978">
    <property type="term" value="F:RNA polymerase II cis-regulatory region sequence-specific DNA binding"/>
    <property type="evidence" value="ECO:0007669"/>
    <property type="project" value="TreeGrafter"/>
</dbReference>
<dbReference type="InterPro" id="IPR030456">
    <property type="entry name" value="TF_fork_head_CS_2"/>
</dbReference>
<dbReference type="Proteomes" id="UP001177023">
    <property type="component" value="Unassembled WGS sequence"/>
</dbReference>
<comment type="caution">
    <text evidence="6">The sequence shown here is derived from an EMBL/GenBank/DDBJ whole genome shotgun (WGS) entry which is preliminary data.</text>
</comment>
<dbReference type="AlphaFoldDB" id="A0AA36GA83"/>
<comment type="subcellular location">
    <subcellularLocation>
        <location evidence="3">Nucleus</location>
    </subcellularLocation>
</comment>
<feature type="domain" description="Fork-head" evidence="5">
    <location>
        <begin position="91"/>
        <end position="186"/>
    </location>
</feature>
<feature type="DNA-binding region" description="Fork-head" evidence="3">
    <location>
        <begin position="91"/>
        <end position="186"/>
    </location>
</feature>
<dbReference type="PROSITE" id="PS00658">
    <property type="entry name" value="FORK_HEAD_2"/>
    <property type="match status" value="1"/>
</dbReference>
<dbReference type="SMART" id="SM00339">
    <property type="entry name" value="FH"/>
    <property type="match status" value="1"/>
</dbReference>
<dbReference type="InterPro" id="IPR001766">
    <property type="entry name" value="Fork_head_dom"/>
</dbReference>
<dbReference type="CDD" id="cd00059">
    <property type="entry name" value="FH_FOX"/>
    <property type="match status" value="1"/>
</dbReference>
<evidence type="ECO:0000313" key="6">
    <source>
        <dbReference type="EMBL" id="CAJ0583714.1"/>
    </source>
</evidence>
<keyword evidence="1 3" id="KW-0238">DNA-binding</keyword>
<dbReference type="InterPro" id="IPR036388">
    <property type="entry name" value="WH-like_DNA-bd_sf"/>
</dbReference>